<dbReference type="InterPro" id="IPR029058">
    <property type="entry name" value="AB_hydrolase_fold"/>
</dbReference>
<evidence type="ECO:0000313" key="2">
    <source>
        <dbReference type="EMBL" id="NML48346.1"/>
    </source>
</evidence>
<keyword evidence="3" id="KW-1185">Reference proteome</keyword>
<protein>
    <submittedName>
        <fullName evidence="2">DUF2235 domain-containing protein</fullName>
    </submittedName>
</protein>
<sequence length="505" mass="55189">MKNIVICCDGTWNTPDERHDGVPTPTNVVRIFNAVAAADAKGTQQHRYYHPGVGTDGTWWDKAVGGGTGAGLDRNIMSAYRELCDWYAPDDAIYLFGFSRGAYTVRSLAGFISHCGLLKTQGLAEADVWARIERLFQNGYRRQIESREQHSWADYAFHANGDAVPIRFLGVWDTVGALGIPEDMAVLNLLDKLQDHTFHDTVLGTHIQVARHAVALDELRASFQPTLWDAPATVDAQQVWFAGVHSDVGGGYPETGLSDGTLAWMLAEAGRAGLAFTAGMVGQVKPSVQDVLHESCRGAFALLPTQPRSAPRLVEGPSVHPSVLERQKAPPISQCPYRDNLAFDKQLPAQVQVFALPPWNATGLWLEAGTAYRFEASGEWMDASIKCGPAGCNDGHFQIGELAQMAGTLLGKAEDAWKKITGNEAADFRFTRRHENMPWFCLVGAIANGGGVDAKQHLAPHESFAIGDGCTYTPRKSGYFYAYANDAWNCYGNNRGRVNLRVTFA</sequence>
<feature type="domain" description="T6SS Phospholipase effector Tle1-like catalytic" evidence="1">
    <location>
        <begin position="2"/>
        <end position="268"/>
    </location>
</feature>
<dbReference type="RefSeq" id="WP_169422665.1">
    <property type="nucleotide sequence ID" value="NZ_JABBFX010000004.1"/>
</dbReference>
<dbReference type="GO" id="GO:0005525">
    <property type="term" value="F:GTP binding"/>
    <property type="evidence" value="ECO:0007669"/>
    <property type="project" value="InterPro"/>
</dbReference>
<dbReference type="GO" id="GO:0005874">
    <property type="term" value="C:microtubule"/>
    <property type="evidence" value="ECO:0007669"/>
    <property type="project" value="InterPro"/>
</dbReference>
<accession>A0A848HBE1</accession>
<evidence type="ECO:0000259" key="1">
    <source>
        <dbReference type="Pfam" id="PF09994"/>
    </source>
</evidence>
<dbReference type="PROSITE" id="PS00227">
    <property type="entry name" value="TUBULIN"/>
    <property type="match status" value="1"/>
</dbReference>
<dbReference type="EMBL" id="JABBFX010000004">
    <property type="protein sequence ID" value="NML48346.1"/>
    <property type="molecule type" value="Genomic_DNA"/>
</dbReference>
<dbReference type="InterPro" id="IPR018712">
    <property type="entry name" value="Tle1-like_cat"/>
</dbReference>
<comment type="caution">
    <text evidence="2">The sequence shown here is derived from an EMBL/GenBank/DDBJ whole genome shotgun (WGS) entry which is preliminary data.</text>
</comment>
<proteinExistence type="predicted"/>
<organism evidence="2 3">
    <name type="scientific">Ramlibacter agri</name>
    <dbReference type="NCBI Taxonomy" id="2728837"/>
    <lineage>
        <taxon>Bacteria</taxon>
        <taxon>Pseudomonadati</taxon>
        <taxon>Pseudomonadota</taxon>
        <taxon>Betaproteobacteria</taxon>
        <taxon>Burkholderiales</taxon>
        <taxon>Comamonadaceae</taxon>
        <taxon>Ramlibacter</taxon>
    </lineage>
</organism>
<dbReference type="SUPFAM" id="SSF53474">
    <property type="entry name" value="alpha/beta-Hydrolases"/>
    <property type="match status" value="1"/>
</dbReference>
<dbReference type="InterPro" id="IPR017975">
    <property type="entry name" value="Tubulin_CS"/>
</dbReference>
<dbReference type="Proteomes" id="UP000541185">
    <property type="component" value="Unassembled WGS sequence"/>
</dbReference>
<gene>
    <name evidence="2" type="ORF">HHL11_31650</name>
</gene>
<reference evidence="2 3" key="1">
    <citation type="submission" date="2020-04" db="EMBL/GenBank/DDBJ databases">
        <title>Ramlibacter sp. G-1-2-2 isolated from soil.</title>
        <authorList>
            <person name="Dahal R.H."/>
        </authorList>
    </citation>
    <scope>NUCLEOTIDE SEQUENCE [LARGE SCALE GENOMIC DNA]</scope>
    <source>
        <strain evidence="2 3">G-1-2-2</strain>
    </source>
</reference>
<dbReference type="PANTHER" id="PTHR33840">
    <property type="match status" value="1"/>
</dbReference>
<dbReference type="AlphaFoldDB" id="A0A848HBE1"/>
<dbReference type="GO" id="GO:0007017">
    <property type="term" value="P:microtubule-based process"/>
    <property type="evidence" value="ECO:0007669"/>
    <property type="project" value="InterPro"/>
</dbReference>
<name>A0A848HBE1_9BURK</name>
<dbReference type="Gene3D" id="2.60.120.430">
    <property type="entry name" value="Galactose-binding lectin"/>
    <property type="match status" value="1"/>
</dbReference>
<dbReference type="Pfam" id="PF09994">
    <property type="entry name" value="T6SS_Tle1-like_cat"/>
    <property type="match status" value="1"/>
</dbReference>
<dbReference type="PANTHER" id="PTHR33840:SF1">
    <property type="entry name" value="TLE1 PHOSPHOLIPASE DOMAIN-CONTAINING PROTEIN"/>
    <property type="match status" value="1"/>
</dbReference>
<evidence type="ECO:0000313" key="3">
    <source>
        <dbReference type="Proteomes" id="UP000541185"/>
    </source>
</evidence>